<dbReference type="Proteomes" id="UP000310066">
    <property type="component" value="Unassembled WGS sequence"/>
</dbReference>
<organism evidence="1 2">
    <name type="scientific">Friedmanniomyces endolithicus</name>
    <dbReference type="NCBI Taxonomy" id="329885"/>
    <lineage>
        <taxon>Eukaryota</taxon>
        <taxon>Fungi</taxon>
        <taxon>Dikarya</taxon>
        <taxon>Ascomycota</taxon>
        <taxon>Pezizomycotina</taxon>
        <taxon>Dothideomycetes</taxon>
        <taxon>Dothideomycetidae</taxon>
        <taxon>Mycosphaerellales</taxon>
        <taxon>Teratosphaeriaceae</taxon>
        <taxon>Friedmanniomyces</taxon>
    </lineage>
</organism>
<accession>A0A4U0V9D4</accession>
<protein>
    <submittedName>
        <fullName evidence="1">Uncharacterized protein</fullName>
    </submittedName>
</protein>
<reference evidence="1 2" key="1">
    <citation type="submission" date="2017-03" db="EMBL/GenBank/DDBJ databases">
        <title>Genomes of endolithic fungi from Antarctica.</title>
        <authorList>
            <person name="Coleine C."/>
            <person name="Masonjones S."/>
            <person name="Stajich J.E."/>
        </authorList>
    </citation>
    <scope>NUCLEOTIDE SEQUENCE [LARGE SCALE GENOMIC DNA]</scope>
    <source>
        <strain evidence="1 2">CCFEE 5311</strain>
    </source>
</reference>
<sequence length="336" mass="34417">MGGVVIAKFLCMAKARKEYEAIVTCTMGCAFFGAPFKGSEMAKVALLYTFQRPTRTTTTMAAIMKPLLYTLFASVACGVQVAAQTAAGATLSTPRITNSTSVTPTVTSSTATASAPDVYLNVPTLSVGRIELDVDNLSADINLNANVAKLVTINAGVQVGITKVNLTIADVDAQLELIVRLGHLADIVERVFQSLDLNPLLINTLNGVTAALDNVVGEVDGVLGSITQGGTTLSFLVDNLGNIVQQVGGTSSIVGNYLQNMTYTGTSQSVGNGLTQKTYSYSALGSLVNIVFNSAGQIVQAAVAKATGSGSSGSGGSVSNSTQSATAAVSSVLARN</sequence>
<dbReference type="STRING" id="329885.A0A4U0V9D4"/>
<proteinExistence type="predicted"/>
<dbReference type="AlphaFoldDB" id="A0A4U0V9D4"/>
<evidence type="ECO:0000313" key="1">
    <source>
        <dbReference type="EMBL" id="TKA45491.1"/>
    </source>
</evidence>
<name>A0A4U0V9D4_9PEZI</name>
<gene>
    <name evidence="1" type="ORF">B0A54_04030</name>
</gene>
<evidence type="ECO:0000313" key="2">
    <source>
        <dbReference type="Proteomes" id="UP000310066"/>
    </source>
</evidence>
<dbReference type="EMBL" id="NAJP01000011">
    <property type="protein sequence ID" value="TKA45491.1"/>
    <property type="molecule type" value="Genomic_DNA"/>
</dbReference>
<dbReference type="OrthoDB" id="5587021at2759"/>
<comment type="caution">
    <text evidence="1">The sequence shown here is derived from an EMBL/GenBank/DDBJ whole genome shotgun (WGS) entry which is preliminary data.</text>
</comment>